<evidence type="ECO:0000313" key="3">
    <source>
        <dbReference type="Proteomes" id="UP000033684"/>
    </source>
</evidence>
<name>A0A0F3IHR0_9GAMM</name>
<dbReference type="EMBL" id="LAJX01000119">
    <property type="protein sequence ID" value="KJV06286.1"/>
    <property type="molecule type" value="Genomic_DNA"/>
</dbReference>
<dbReference type="GO" id="GO:0051920">
    <property type="term" value="F:peroxiredoxin activity"/>
    <property type="evidence" value="ECO:0007669"/>
    <property type="project" value="InterPro"/>
</dbReference>
<dbReference type="SUPFAM" id="SSF69118">
    <property type="entry name" value="AhpD-like"/>
    <property type="match status" value="1"/>
</dbReference>
<protein>
    <submittedName>
        <fullName evidence="2">Carboxymuconolactone decarboxylase</fullName>
    </submittedName>
</protein>
<dbReference type="Pfam" id="PF02627">
    <property type="entry name" value="CMD"/>
    <property type="match status" value="1"/>
</dbReference>
<dbReference type="PATRIC" id="fig|1632867.3.peg.624"/>
<dbReference type="OrthoDB" id="9808310at2"/>
<accession>A0A0F3IHR0</accession>
<dbReference type="AlphaFoldDB" id="A0A0F3IHR0"/>
<proteinExistence type="predicted"/>
<dbReference type="PANTHER" id="PTHR35446">
    <property type="entry name" value="SI:CH211-175M2.5"/>
    <property type="match status" value="1"/>
</dbReference>
<dbReference type="InterPro" id="IPR004675">
    <property type="entry name" value="AhpD_core"/>
</dbReference>
<sequence length="189" mass="20586">MNPFILHTLVTAPEASQPLLSNVQHNFGFIPNLLAGMATSPALLEGYRSLAACFDKTQLSETERQIILLTTSRLNGCRYCMAAHTVIAKSAGVPDEVIAALRNNTPLADAKLEALRQFAGTVTERRGWLDEVDLQGFYTAGYTQENVLEVILGVGLKILSNYTNHIAQTPLDKVFEQAVWSGADPARSP</sequence>
<dbReference type="NCBIfam" id="TIGR00778">
    <property type="entry name" value="ahpD_dom"/>
    <property type="match status" value="1"/>
</dbReference>
<feature type="domain" description="Carboxymuconolactone decarboxylase-like" evidence="1">
    <location>
        <begin position="52"/>
        <end position="109"/>
    </location>
</feature>
<gene>
    <name evidence="2" type="ORF">VZ94_12165</name>
</gene>
<organism evidence="2 3">
    <name type="scientific">Methylocucumis oryzae</name>
    <dbReference type="NCBI Taxonomy" id="1632867"/>
    <lineage>
        <taxon>Bacteria</taxon>
        <taxon>Pseudomonadati</taxon>
        <taxon>Pseudomonadota</taxon>
        <taxon>Gammaproteobacteria</taxon>
        <taxon>Methylococcales</taxon>
        <taxon>Methylococcaceae</taxon>
        <taxon>Methylocucumis</taxon>
    </lineage>
</organism>
<dbReference type="Proteomes" id="UP000033684">
    <property type="component" value="Unassembled WGS sequence"/>
</dbReference>
<reference evidence="3" key="1">
    <citation type="submission" date="2015-03" db="EMBL/GenBank/DDBJ databases">
        <title>Draft genome sequence of a novel methanotroph (Sn10-6) isolated from flooded ricefield rhizosphere in India.</title>
        <authorList>
            <person name="Pandit P.S."/>
            <person name="Pore S.D."/>
            <person name="Arora P."/>
            <person name="Kapse N.G."/>
            <person name="Dhakephalkar P.K."/>
            <person name="Rahalkar M.C."/>
        </authorList>
    </citation>
    <scope>NUCLEOTIDE SEQUENCE [LARGE SCALE GENOMIC DNA]</scope>
    <source>
        <strain evidence="3">Sn10-6</strain>
    </source>
</reference>
<reference evidence="2 3" key="2">
    <citation type="journal article" date="2016" name="Microb. Ecol.">
        <title>Genome Characteristics of a Novel Type I Methanotroph (Sn10-6) Isolated from a Flooded Indian Rice Field.</title>
        <authorList>
            <person name="Rahalkar M.C."/>
            <person name="Pandit P.S."/>
            <person name="Dhakephalkar P.K."/>
            <person name="Pore S."/>
            <person name="Arora P."/>
            <person name="Kapse N."/>
        </authorList>
    </citation>
    <scope>NUCLEOTIDE SEQUENCE [LARGE SCALE GENOMIC DNA]</scope>
    <source>
        <strain evidence="2 3">Sn10-6</strain>
    </source>
</reference>
<dbReference type="RefSeq" id="WP_045779432.1">
    <property type="nucleotide sequence ID" value="NZ_LAJX01000119.1"/>
</dbReference>
<comment type="caution">
    <text evidence="2">The sequence shown here is derived from an EMBL/GenBank/DDBJ whole genome shotgun (WGS) entry which is preliminary data.</text>
</comment>
<dbReference type="InterPro" id="IPR029032">
    <property type="entry name" value="AhpD-like"/>
</dbReference>
<keyword evidence="3" id="KW-1185">Reference proteome</keyword>
<dbReference type="InterPro" id="IPR003779">
    <property type="entry name" value="CMD-like"/>
</dbReference>
<dbReference type="Gene3D" id="1.20.1290.10">
    <property type="entry name" value="AhpD-like"/>
    <property type="match status" value="1"/>
</dbReference>
<evidence type="ECO:0000259" key="1">
    <source>
        <dbReference type="Pfam" id="PF02627"/>
    </source>
</evidence>
<dbReference type="PANTHER" id="PTHR35446:SF3">
    <property type="entry name" value="CMD DOMAIN-CONTAINING PROTEIN"/>
    <property type="match status" value="1"/>
</dbReference>
<evidence type="ECO:0000313" key="2">
    <source>
        <dbReference type="EMBL" id="KJV06286.1"/>
    </source>
</evidence>